<comment type="caution">
    <text evidence="2">The sequence shown here is derived from an EMBL/GenBank/DDBJ whole genome shotgun (WGS) entry which is preliminary data.</text>
</comment>
<feature type="domain" description="N-acetyltransferase" evidence="1">
    <location>
        <begin position="194"/>
        <end position="345"/>
    </location>
</feature>
<accession>A0A7K1XX20</accession>
<dbReference type="Proteomes" id="UP000451233">
    <property type="component" value="Unassembled WGS sequence"/>
</dbReference>
<dbReference type="PANTHER" id="PTHR43328">
    <property type="entry name" value="ACETYLTRANSFERASE-RELATED"/>
    <property type="match status" value="1"/>
</dbReference>
<dbReference type="Pfam" id="PF00583">
    <property type="entry name" value="Acetyltransf_1"/>
    <property type="match status" value="1"/>
</dbReference>
<evidence type="ECO:0000313" key="3">
    <source>
        <dbReference type="Proteomes" id="UP000451233"/>
    </source>
</evidence>
<dbReference type="SUPFAM" id="SSF55729">
    <property type="entry name" value="Acyl-CoA N-acyltransferases (Nat)"/>
    <property type="match status" value="2"/>
</dbReference>
<dbReference type="PROSITE" id="PS51186">
    <property type="entry name" value="GNAT"/>
    <property type="match status" value="2"/>
</dbReference>
<protein>
    <submittedName>
        <fullName evidence="2">GNAT family N-acetyltransferase</fullName>
    </submittedName>
</protein>
<feature type="domain" description="N-acetyltransferase" evidence="1">
    <location>
        <begin position="4"/>
        <end position="173"/>
    </location>
</feature>
<keyword evidence="3" id="KW-1185">Reference proteome</keyword>
<reference evidence="2 3" key="1">
    <citation type="submission" date="2019-11" db="EMBL/GenBank/DDBJ databases">
        <title>Pedobacter sp. HMF7056 Genome sequencing and assembly.</title>
        <authorList>
            <person name="Kang H."/>
            <person name="Kim H."/>
            <person name="Joh K."/>
        </authorList>
    </citation>
    <scope>NUCLEOTIDE SEQUENCE [LARGE SCALE GENOMIC DNA]</scope>
    <source>
        <strain evidence="2 3">HMF7056</strain>
    </source>
</reference>
<gene>
    <name evidence="2" type="ORF">GS398_08595</name>
</gene>
<evidence type="ECO:0000313" key="2">
    <source>
        <dbReference type="EMBL" id="MXV15358.1"/>
    </source>
</evidence>
<dbReference type="PANTHER" id="PTHR43328:SF1">
    <property type="entry name" value="N-ACETYLTRANSFERASE DOMAIN-CONTAINING PROTEIN"/>
    <property type="match status" value="1"/>
</dbReference>
<dbReference type="InterPro" id="IPR000182">
    <property type="entry name" value="GNAT_dom"/>
</dbReference>
<dbReference type="InterPro" id="IPR016181">
    <property type="entry name" value="Acyl_CoA_acyltransferase"/>
</dbReference>
<dbReference type="Gene3D" id="3.40.630.30">
    <property type="match status" value="2"/>
</dbReference>
<organism evidence="2 3">
    <name type="scientific">Hufsiella ginkgonis</name>
    <dbReference type="NCBI Taxonomy" id="2695274"/>
    <lineage>
        <taxon>Bacteria</taxon>
        <taxon>Pseudomonadati</taxon>
        <taxon>Bacteroidota</taxon>
        <taxon>Sphingobacteriia</taxon>
        <taxon>Sphingobacteriales</taxon>
        <taxon>Sphingobacteriaceae</taxon>
        <taxon>Hufsiella</taxon>
    </lineage>
</organism>
<dbReference type="AlphaFoldDB" id="A0A7K1XX20"/>
<dbReference type="RefSeq" id="WP_160906359.1">
    <property type="nucleotide sequence ID" value="NZ_WVHS01000002.1"/>
</dbReference>
<dbReference type="CDD" id="cd04301">
    <property type="entry name" value="NAT_SF"/>
    <property type="match status" value="1"/>
</dbReference>
<dbReference type="GO" id="GO:0016747">
    <property type="term" value="F:acyltransferase activity, transferring groups other than amino-acyl groups"/>
    <property type="evidence" value="ECO:0007669"/>
    <property type="project" value="InterPro"/>
</dbReference>
<proteinExistence type="predicted"/>
<evidence type="ECO:0000259" key="1">
    <source>
        <dbReference type="PROSITE" id="PS51186"/>
    </source>
</evidence>
<dbReference type="EMBL" id="WVHS01000002">
    <property type="protein sequence ID" value="MXV15358.1"/>
    <property type="molecule type" value="Genomic_DNA"/>
</dbReference>
<sequence length="345" mass="38683">MDDIQIIRIFEDQVHALRELAVETFKETFAESNTEADMDKYLESALSTGQLTSELENPGSRFYVACEHGEPVGYLKLNFGSAQSDLREEASVEIERIYVKSSHQGKKIGKLLYQKTVEIAKKEGRESIWLGVWEKNARAIAFYRKQGFEEFGEHEFMVGDDTQRDVLMRKALGKPAGVRSVQLHDMAAVDPGTLQKLANEPGIAGNMRDIFPHPYTLNDAETFLGLVKDGTIKQVFAIFEEGVFAGVCSVTPGQDIYRLNGEIGYWIGKPYWNKGIATGAVRLLADYAFRELGLVRVYASVFHTNKASMSVLEKAGFTLEAVIRSSIIKNGELHDEHLYSRLKLS</sequence>
<dbReference type="Pfam" id="PF13302">
    <property type="entry name" value="Acetyltransf_3"/>
    <property type="match status" value="1"/>
</dbReference>
<name>A0A7K1XX20_9SPHI</name>
<keyword evidence="2" id="KW-0808">Transferase</keyword>